<evidence type="ECO:0008006" key="4">
    <source>
        <dbReference type="Google" id="ProtNLM"/>
    </source>
</evidence>
<feature type="transmembrane region" description="Helical" evidence="1">
    <location>
        <begin position="102"/>
        <end position="122"/>
    </location>
</feature>
<evidence type="ECO:0000313" key="2">
    <source>
        <dbReference type="EMBL" id="MFC4233396.1"/>
    </source>
</evidence>
<reference evidence="3" key="1">
    <citation type="journal article" date="2019" name="Int. J. Syst. Evol. Microbiol.">
        <title>The Global Catalogue of Microorganisms (GCM) 10K type strain sequencing project: providing services to taxonomists for standard genome sequencing and annotation.</title>
        <authorList>
            <consortium name="The Broad Institute Genomics Platform"/>
            <consortium name="The Broad Institute Genome Sequencing Center for Infectious Disease"/>
            <person name="Wu L."/>
            <person name="Ma J."/>
        </authorList>
    </citation>
    <scope>NUCLEOTIDE SEQUENCE [LARGE SCALE GENOMIC DNA]</scope>
    <source>
        <strain evidence="3">CECT 8010</strain>
    </source>
</reference>
<dbReference type="Proteomes" id="UP001595906">
    <property type="component" value="Unassembled WGS sequence"/>
</dbReference>
<gene>
    <name evidence="2" type="ORF">ACFOW1_15960</name>
</gene>
<keyword evidence="3" id="KW-1185">Reference proteome</keyword>
<feature type="transmembrane region" description="Helical" evidence="1">
    <location>
        <begin position="260"/>
        <end position="281"/>
    </location>
</feature>
<feature type="transmembrane region" description="Helical" evidence="1">
    <location>
        <begin position="29"/>
        <end position="55"/>
    </location>
</feature>
<feature type="transmembrane region" description="Helical" evidence="1">
    <location>
        <begin position="288"/>
        <end position="304"/>
    </location>
</feature>
<comment type="caution">
    <text evidence="2">The sequence shown here is derived from an EMBL/GenBank/DDBJ whole genome shotgun (WGS) entry which is preliminary data.</text>
</comment>
<evidence type="ECO:0000313" key="3">
    <source>
        <dbReference type="Proteomes" id="UP001595906"/>
    </source>
</evidence>
<protein>
    <recommendedName>
        <fullName evidence="4">Patatin-like phospholipase</fullName>
    </recommendedName>
</protein>
<keyword evidence="1" id="KW-0812">Transmembrane</keyword>
<sequence>MKKYLIGCWYSLPIQLCLLHFKRYQIFLVFWYILFATISGNFMSSFGAVSLFLAPEYLGNVSFFSSAIVGVAIGVFIMSWNITTFILHSKVVRFLATTAQPFLKYCINNAIIPIIFLLYYLFKAVRYEQQEEFNSTTNITLLVIGFIVGLMAAIAVAFLYFFTADKTIYRSMVAVITSANKHYNRVVSKKKLPAKHDEIRVDWFLSAMFHLRQPRDVRHYSDDYLNSIFKRHHLASVYAIFIAFMFLVGIGFFLDHPIFIIPAAASITLLFAILVSVGGAFSILLKNWSIPVLLVAFLVFNYLYEQEYFDPRNKVYGLAYQTKDDRPLYNAATVNALASEANQLADKQLFIQRLNHWKEQQSSKKPIMYIVNVSGGGTRSATFTMHTLQRIDSIMGGTLMRQTMLINGASGGMLGAAYYRELYLQKIQGKPINLYEKTYVNDIAKDLLNPLFSSFVARDILGPAQKFTNNNIQYTKDRGYAFEQQLNTNTNGLLDKPMKEYIKDEAAANIPTMLYSSVISRDGRKMIIGTQPMRFLMQPVTDSNRLATYQPDAIDFNSFFAKQGSTNIRVLSALRMNATFPYVLPNVWLPTNPIIDVMDAGLRDNFGQETTLRFIETFKDWLQTNTSGVVLIQIRDRAVDDWDKPFDGNSIVSFFTKPFLLLQNNWFKMQDYYQHDAIEYLRRSYGNNFKRVAFQYIPTKEAARASLSFHLTTAEKNDIAASLNDSINTAAMLQLQQMVK</sequence>
<dbReference type="Gene3D" id="3.40.1090.10">
    <property type="entry name" value="Cytosolic phospholipase A2 catalytic domain"/>
    <property type="match status" value="1"/>
</dbReference>
<proteinExistence type="predicted"/>
<feature type="transmembrane region" description="Helical" evidence="1">
    <location>
        <begin position="142"/>
        <end position="162"/>
    </location>
</feature>
<feature type="transmembrane region" description="Helical" evidence="1">
    <location>
        <begin position="234"/>
        <end position="254"/>
    </location>
</feature>
<evidence type="ECO:0000256" key="1">
    <source>
        <dbReference type="SAM" id="Phobius"/>
    </source>
</evidence>
<dbReference type="RefSeq" id="WP_379015657.1">
    <property type="nucleotide sequence ID" value="NZ_JBHSDC010000029.1"/>
</dbReference>
<keyword evidence="1" id="KW-0472">Membrane</keyword>
<accession>A0ABV8Q371</accession>
<keyword evidence="1" id="KW-1133">Transmembrane helix</keyword>
<organism evidence="2 3">
    <name type="scientific">Parasediminibacterium paludis</name>
    <dbReference type="NCBI Taxonomy" id="908966"/>
    <lineage>
        <taxon>Bacteria</taxon>
        <taxon>Pseudomonadati</taxon>
        <taxon>Bacteroidota</taxon>
        <taxon>Chitinophagia</taxon>
        <taxon>Chitinophagales</taxon>
        <taxon>Chitinophagaceae</taxon>
        <taxon>Parasediminibacterium</taxon>
    </lineage>
</organism>
<dbReference type="EMBL" id="JBHSDC010000029">
    <property type="protein sequence ID" value="MFC4233396.1"/>
    <property type="molecule type" value="Genomic_DNA"/>
</dbReference>
<dbReference type="SUPFAM" id="SSF52151">
    <property type="entry name" value="FabD/lysophospholipase-like"/>
    <property type="match status" value="1"/>
</dbReference>
<name>A0ABV8Q371_9BACT</name>
<dbReference type="InterPro" id="IPR016035">
    <property type="entry name" value="Acyl_Trfase/lysoPLipase"/>
</dbReference>
<feature type="transmembrane region" description="Helical" evidence="1">
    <location>
        <begin position="61"/>
        <end position="82"/>
    </location>
</feature>